<dbReference type="EMBL" id="BOMH01000111">
    <property type="protein sequence ID" value="GID71287.1"/>
    <property type="molecule type" value="Genomic_DNA"/>
</dbReference>
<evidence type="ECO:0000313" key="1">
    <source>
        <dbReference type="EMBL" id="GID71287.1"/>
    </source>
</evidence>
<sequence length="169" mass="18549">MTLTRRLLSTGLWVYCAAMRMTVEELRDATCIVCPAQNLPLGQFDVTAKPGSESRYDPEVGCRVNVMTDVPVCVHPYRVGLPPGEYCSAGVPVPAVMREPPAPSRDALEVPSDVTDLEGWIIAVIRAAGPDRIHQALAASEEIANQRFAERDVVVAMRRVLTVELVRQH</sequence>
<evidence type="ECO:0000313" key="2">
    <source>
        <dbReference type="Proteomes" id="UP000619479"/>
    </source>
</evidence>
<comment type="caution">
    <text evidence="1">The sequence shown here is derived from an EMBL/GenBank/DDBJ whole genome shotgun (WGS) entry which is preliminary data.</text>
</comment>
<keyword evidence="2" id="KW-1185">Reference proteome</keyword>
<proteinExistence type="predicted"/>
<name>A0A919M9X0_9ACTN</name>
<organism evidence="1 2">
    <name type="scientific">Actinoplanes cyaneus</name>
    <dbReference type="NCBI Taxonomy" id="52696"/>
    <lineage>
        <taxon>Bacteria</taxon>
        <taxon>Bacillati</taxon>
        <taxon>Actinomycetota</taxon>
        <taxon>Actinomycetes</taxon>
        <taxon>Micromonosporales</taxon>
        <taxon>Micromonosporaceae</taxon>
        <taxon>Actinoplanes</taxon>
    </lineage>
</organism>
<reference evidence="1" key="1">
    <citation type="submission" date="2021-01" db="EMBL/GenBank/DDBJ databases">
        <title>Whole genome shotgun sequence of Actinoplanes cyaneus NBRC 14990.</title>
        <authorList>
            <person name="Komaki H."/>
            <person name="Tamura T."/>
        </authorList>
    </citation>
    <scope>NUCLEOTIDE SEQUENCE</scope>
    <source>
        <strain evidence="1">NBRC 14990</strain>
    </source>
</reference>
<protein>
    <submittedName>
        <fullName evidence="1">Uncharacterized protein</fullName>
    </submittedName>
</protein>
<dbReference type="AlphaFoldDB" id="A0A919M9X0"/>
<gene>
    <name evidence="1" type="ORF">Acy02nite_91680</name>
</gene>
<dbReference type="Proteomes" id="UP000619479">
    <property type="component" value="Unassembled WGS sequence"/>
</dbReference>
<accession>A0A919M9X0</accession>